<dbReference type="CDD" id="cd16936">
    <property type="entry name" value="HATPase_RsbW-like"/>
    <property type="match status" value="1"/>
</dbReference>
<evidence type="ECO:0000313" key="3">
    <source>
        <dbReference type="EMBL" id="CAA9416198.1"/>
    </source>
</evidence>
<accession>A0A6J4PHB2</accession>
<dbReference type="PANTHER" id="PTHR35526">
    <property type="entry name" value="ANTI-SIGMA-F FACTOR RSBW-RELATED"/>
    <property type="match status" value="1"/>
</dbReference>
<evidence type="ECO:0000259" key="2">
    <source>
        <dbReference type="Pfam" id="PF13581"/>
    </source>
</evidence>
<protein>
    <recommendedName>
        <fullName evidence="2">Histidine kinase/HSP90-like ATPase domain-containing protein</fullName>
    </recommendedName>
</protein>
<dbReference type="AlphaFoldDB" id="A0A6J4PHB2"/>
<reference evidence="3" key="1">
    <citation type="submission" date="2020-02" db="EMBL/GenBank/DDBJ databases">
        <authorList>
            <person name="Meier V. D."/>
        </authorList>
    </citation>
    <scope>NUCLEOTIDE SEQUENCE</scope>
    <source>
        <strain evidence="3">AVDCRST_MAG35</strain>
    </source>
</reference>
<keyword evidence="1" id="KW-0808">Transferase</keyword>
<dbReference type="InterPro" id="IPR036890">
    <property type="entry name" value="HATPase_C_sf"/>
</dbReference>
<keyword evidence="1" id="KW-0418">Kinase</keyword>
<dbReference type="Gene3D" id="3.30.565.10">
    <property type="entry name" value="Histidine kinase-like ATPase, C-terminal domain"/>
    <property type="match status" value="1"/>
</dbReference>
<feature type="domain" description="Histidine kinase/HSP90-like ATPase" evidence="2">
    <location>
        <begin position="21"/>
        <end position="132"/>
    </location>
</feature>
<dbReference type="InterPro" id="IPR050267">
    <property type="entry name" value="Anti-sigma-factor_SerPK"/>
</dbReference>
<dbReference type="EMBL" id="CADCUY010000355">
    <property type="protein sequence ID" value="CAA9416198.1"/>
    <property type="molecule type" value="Genomic_DNA"/>
</dbReference>
<sequence length="138" mass="14986">PAPPARHRAPLHEVDEELVLPAVLESAGRMRRALRAVLRGAGLDEDAVFALLLAASEAVNNAVEHAVAPTRPEVRVRARVAADPWRASIEVRDHGRWRERRPSMDRGRGAALMSAGGEVEVVPTAEGTVVTITRRLDL</sequence>
<evidence type="ECO:0000256" key="1">
    <source>
        <dbReference type="ARBA" id="ARBA00022527"/>
    </source>
</evidence>
<gene>
    <name evidence="3" type="ORF">AVDCRST_MAG35-1720</name>
</gene>
<proteinExistence type="predicted"/>
<dbReference type="PANTHER" id="PTHR35526:SF3">
    <property type="entry name" value="ANTI-SIGMA-F FACTOR RSBW"/>
    <property type="match status" value="1"/>
</dbReference>
<feature type="non-terminal residue" evidence="3">
    <location>
        <position position="1"/>
    </location>
</feature>
<dbReference type="SUPFAM" id="SSF55874">
    <property type="entry name" value="ATPase domain of HSP90 chaperone/DNA topoisomerase II/histidine kinase"/>
    <property type="match status" value="1"/>
</dbReference>
<dbReference type="InterPro" id="IPR003594">
    <property type="entry name" value="HATPase_dom"/>
</dbReference>
<organism evidence="3">
    <name type="scientific">uncultured Quadrisphaera sp</name>
    <dbReference type="NCBI Taxonomy" id="904978"/>
    <lineage>
        <taxon>Bacteria</taxon>
        <taxon>Bacillati</taxon>
        <taxon>Actinomycetota</taxon>
        <taxon>Actinomycetes</taxon>
        <taxon>Kineosporiales</taxon>
        <taxon>Kineosporiaceae</taxon>
        <taxon>Quadrisphaera</taxon>
        <taxon>environmental samples</taxon>
    </lineage>
</organism>
<dbReference type="GO" id="GO:0004674">
    <property type="term" value="F:protein serine/threonine kinase activity"/>
    <property type="evidence" value="ECO:0007669"/>
    <property type="project" value="UniProtKB-KW"/>
</dbReference>
<dbReference type="Pfam" id="PF13581">
    <property type="entry name" value="HATPase_c_2"/>
    <property type="match status" value="1"/>
</dbReference>
<name>A0A6J4PHB2_9ACTN</name>
<keyword evidence="1" id="KW-0723">Serine/threonine-protein kinase</keyword>